<dbReference type="AlphaFoldDB" id="A0A7G9SV42"/>
<evidence type="ECO:0000256" key="2">
    <source>
        <dbReference type="ARBA" id="ARBA00023295"/>
    </source>
</evidence>
<dbReference type="InterPro" id="IPR013783">
    <property type="entry name" value="Ig-like_fold"/>
</dbReference>
<dbReference type="SUPFAM" id="SSF51011">
    <property type="entry name" value="Glycosyl hydrolase domain"/>
    <property type="match status" value="1"/>
</dbReference>
<dbReference type="SMART" id="SM00642">
    <property type="entry name" value="Aamy"/>
    <property type="match status" value="1"/>
</dbReference>
<comment type="similarity">
    <text evidence="1">Belongs to the glycosyl hydrolase 13 family.</text>
</comment>
<dbReference type="InterPro" id="IPR013780">
    <property type="entry name" value="Glyco_hydro_b"/>
</dbReference>
<dbReference type="SUPFAM" id="SSF51445">
    <property type="entry name" value="(Trans)glycosidases"/>
    <property type="match status" value="1"/>
</dbReference>
<feature type="chain" id="PRO_5028914401" evidence="3">
    <location>
        <begin position="21"/>
        <end position="912"/>
    </location>
</feature>
<dbReference type="Pfam" id="PF17967">
    <property type="entry name" value="Pullulanase_N2"/>
    <property type="match status" value="1"/>
</dbReference>
<dbReference type="CDD" id="cd11341">
    <property type="entry name" value="AmyAc_Pullulanase_LD-like"/>
    <property type="match status" value="1"/>
</dbReference>
<evidence type="ECO:0000313" key="6">
    <source>
        <dbReference type="Proteomes" id="UP000515804"/>
    </source>
</evidence>
<organism evidence="5 6">
    <name type="scientific">Thermomonas carbonis</name>
    <dbReference type="NCBI Taxonomy" id="1463158"/>
    <lineage>
        <taxon>Bacteria</taxon>
        <taxon>Pseudomonadati</taxon>
        <taxon>Pseudomonadota</taxon>
        <taxon>Gammaproteobacteria</taxon>
        <taxon>Lysobacterales</taxon>
        <taxon>Lysobacteraceae</taxon>
        <taxon>Thermomonas</taxon>
    </lineage>
</organism>
<proteinExistence type="inferred from homology"/>
<dbReference type="Gene3D" id="2.60.40.10">
    <property type="entry name" value="Immunoglobulins"/>
    <property type="match status" value="1"/>
</dbReference>
<dbReference type="InterPro" id="IPR014756">
    <property type="entry name" value="Ig_E-set"/>
</dbReference>
<evidence type="ECO:0000259" key="4">
    <source>
        <dbReference type="SMART" id="SM00642"/>
    </source>
</evidence>
<feature type="signal peptide" evidence="3">
    <location>
        <begin position="1"/>
        <end position="20"/>
    </location>
</feature>
<dbReference type="InterPro" id="IPR040671">
    <property type="entry name" value="Pullulanase_N2"/>
</dbReference>
<dbReference type="Proteomes" id="UP000515804">
    <property type="component" value="Chromosome"/>
</dbReference>
<dbReference type="InterPro" id="IPR004193">
    <property type="entry name" value="Glyco_hydro_13_N"/>
</dbReference>
<dbReference type="CDD" id="cd02860">
    <property type="entry name" value="E_set_Pullulanase"/>
    <property type="match status" value="1"/>
</dbReference>
<sequence length="912" mass="98707">MRGMRTTFALLLAASGVAQAGIDDCDGDSMRVLQPVAHAATDARGYWLDDTRIRWPGQPVGARYRLVASTSATLQVQRGAPVAGADHGYALSGSENVPDDVAARFRFVGAGATLALPQDARTELRDLLRGQAMLVHEDARGNVIDATYLQTPGALDALYAAAADDDRVPLGATPGDGTTWFRVWAPTAIDVSVCLYPDGASPAIESVPLAREERTGQWLNGNPRDLRGSYYTYLVDVFVPGVGIVRNRVTDPYSVSLTTDSRRSYIANLDDPALKPAGWDDAPRPPALASNTEMAIYELHVRDFSIGDASVPAAHRGKYLAFTDADSNGMRHLRALGEAGITDIHLLPVFDIATIPESDCVTPVIRQAKADSDSQQAAVMAVAAKDCFNWGYDPFHFNAPEGSYASDAADGAVRILELRAMVQALHAAGLRVGMDVVYNHTTASGQSPRSVLDRIVPGYYQRLDANGNVETSTCCDNTATEHPMMVRLMRDSVALWARDYRIDSFRFDLMGHQPRAAMIEVQRAANAAAGRYVPLVGEGWNFGEVANGARFPQAAQGMLNGSDIATFSDRARDALRGGGCCDSGVDLFAQQGLLNGLAYAPNASARGKATRRDLLHAADLARTGLAGTLREYRMMLADGRVAPLSALDYKGMQAGYASQPGEVVNYVENHDNPTLWDIHALKLPQDTSAVERARVQLLGAAFVAFSQGVPYFHAGMDVLRSKSLDRNSFDSGDWFNRLDWSYTDNGFGAGLPPPQDNGKDWDLLRPVLRNANAKPPPADIAWMRDTFRDLLRIRASSPLFHLRSADDVQRRLVFRNVGPKQNPLVVVGHLDGDGMPGAYREVLYLLNVSPDVQSLVLPEEAGKPYVLHPVQAADGAADARAKQARYTAKDGAFTVPGRTAVVFVVDTKKDTR</sequence>
<evidence type="ECO:0000256" key="1">
    <source>
        <dbReference type="ARBA" id="ARBA00008061"/>
    </source>
</evidence>
<protein>
    <submittedName>
        <fullName evidence="5">DUF3372 domain-containing protein</fullName>
    </submittedName>
</protein>
<dbReference type="Gene3D" id="2.60.40.1180">
    <property type="entry name" value="Golgi alpha-mannosidase II"/>
    <property type="match status" value="1"/>
</dbReference>
<dbReference type="InterPro" id="IPR017853">
    <property type="entry name" value="GH"/>
</dbReference>
<feature type="domain" description="Glycosyl hydrolase family 13 catalytic" evidence="4">
    <location>
        <begin position="386"/>
        <end position="730"/>
    </location>
</feature>
<dbReference type="GO" id="GO:0005975">
    <property type="term" value="P:carbohydrate metabolic process"/>
    <property type="evidence" value="ECO:0007669"/>
    <property type="project" value="InterPro"/>
</dbReference>
<gene>
    <name evidence="5" type="ORF">H9L16_15455</name>
</gene>
<dbReference type="InterPro" id="IPR024561">
    <property type="entry name" value="Pullul_strch_C"/>
</dbReference>
<keyword evidence="3" id="KW-0732">Signal</keyword>
<dbReference type="SUPFAM" id="SSF81296">
    <property type="entry name" value="E set domains"/>
    <property type="match status" value="2"/>
</dbReference>
<dbReference type="PANTHER" id="PTHR43002">
    <property type="entry name" value="GLYCOGEN DEBRANCHING ENZYME"/>
    <property type="match status" value="1"/>
</dbReference>
<dbReference type="Pfam" id="PF11852">
    <property type="entry name" value="Pullul_strch_C"/>
    <property type="match status" value="1"/>
</dbReference>
<dbReference type="EMBL" id="CP060719">
    <property type="protein sequence ID" value="QNN71717.1"/>
    <property type="molecule type" value="Genomic_DNA"/>
</dbReference>
<dbReference type="Pfam" id="PF02922">
    <property type="entry name" value="CBM_48"/>
    <property type="match status" value="1"/>
</dbReference>
<accession>A0A7G9SV42</accession>
<name>A0A7G9SV42_9GAMM</name>
<keyword evidence="2" id="KW-0326">Glycosidase</keyword>
<evidence type="ECO:0000256" key="3">
    <source>
        <dbReference type="SAM" id="SignalP"/>
    </source>
</evidence>
<dbReference type="KEGG" id="tcn:H9L16_15455"/>
<dbReference type="Gene3D" id="3.20.20.80">
    <property type="entry name" value="Glycosidases"/>
    <property type="match status" value="1"/>
</dbReference>
<keyword evidence="6" id="KW-1185">Reference proteome</keyword>
<keyword evidence="2" id="KW-0378">Hydrolase</keyword>
<dbReference type="GO" id="GO:0004553">
    <property type="term" value="F:hydrolase activity, hydrolyzing O-glycosyl compounds"/>
    <property type="evidence" value="ECO:0007669"/>
    <property type="project" value="InterPro"/>
</dbReference>
<evidence type="ECO:0000313" key="5">
    <source>
        <dbReference type="EMBL" id="QNN71717.1"/>
    </source>
</evidence>
<dbReference type="InterPro" id="IPR006047">
    <property type="entry name" value="GH13_cat_dom"/>
</dbReference>
<dbReference type="Gene3D" id="2.60.40.1130">
    <property type="entry name" value="Rab geranylgeranyltransferase alpha-subunit, insert domain"/>
    <property type="match status" value="1"/>
</dbReference>
<reference evidence="5 6" key="1">
    <citation type="submission" date="2020-08" db="EMBL/GenBank/DDBJ databases">
        <title>Genome sequence of Thermomonas carbonis KCTC 42013T.</title>
        <authorList>
            <person name="Hyun D.-W."/>
            <person name="Bae J.-W."/>
        </authorList>
    </citation>
    <scope>NUCLEOTIDE SEQUENCE [LARGE SCALE GENOMIC DNA]</scope>
    <source>
        <strain evidence="5 6">KCTC 42013</strain>
    </source>
</reference>